<feature type="signal peptide" evidence="1">
    <location>
        <begin position="1"/>
        <end position="21"/>
    </location>
</feature>
<keyword evidence="1" id="KW-0732">Signal</keyword>
<accession>A0ABT9WH29</accession>
<keyword evidence="3" id="KW-1185">Reference proteome</keyword>
<dbReference type="Proteomes" id="UP001233836">
    <property type="component" value="Unassembled WGS sequence"/>
</dbReference>
<sequence length="170" mass="19230">MMKVWLAIILMCCVVVGCSNAGDPISDPSDQMEKQDGSLTATRQVGNYVLQLVATSEGEQLIHFRPSIKYVGEQTEHEIFHGVGLFDVDLHHDGESILPPRSSIDLGVTTVLKANEWYTKEYQIQLTQEQLRDIPMDEIQVVVEADFESEETGFDDKTRMILYLHEIQSD</sequence>
<dbReference type="EMBL" id="JAUSTI010000012">
    <property type="protein sequence ID" value="MDQ0172544.1"/>
    <property type="molecule type" value="Genomic_DNA"/>
</dbReference>
<protein>
    <submittedName>
        <fullName evidence="2">Uncharacterized protein</fullName>
    </submittedName>
</protein>
<evidence type="ECO:0000256" key="1">
    <source>
        <dbReference type="SAM" id="SignalP"/>
    </source>
</evidence>
<dbReference type="PROSITE" id="PS51257">
    <property type="entry name" value="PROKAR_LIPOPROTEIN"/>
    <property type="match status" value="1"/>
</dbReference>
<evidence type="ECO:0000313" key="3">
    <source>
        <dbReference type="Proteomes" id="UP001233836"/>
    </source>
</evidence>
<feature type="chain" id="PRO_5046077751" evidence="1">
    <location>
        <begin position="22"/>
        <end position="170"/>
    </location>
</feature>
<reference evidence="2 3" key="1">
    <citation type="submission" date="2023-07" db="EMBL/GenBank/DDBJ databases">
        <title>Sorghum-associated microbial communities from plants grown in Nebraska, USA.</title>
        <authorList>
            <person name="Schachtman D."/>
        </authorList>
    </citation>
    <scope>NUCLEOTIDE SEQUENCE [LARGE SCALE GENOMIC DNA]</scope>
    <source>
        <strain evidence="2 3">DS1314</strain>
    </source>
</reference>
<name>A0ABT9WH29_9BACL</name>
<organism evidence="2 3">
    <name type="scientific">Paenibacillus tundrae</name>
    <dbReference type="NCBI Taxonomy" id="528187"/>
    <lineage>
        <taxon>Bacteria</taxon>
        <taxon>Bacillati</taxon>
        <taxon>Bacillota</taxon>
        <taxon>Bacilli</taxon>
        <taxon>Bacillales</taxon>
        <taxon>Paenibacillaceae</taxon>
        <taxon>Paenibacillus</taxon>
    </lineage>
</organism>
<proteinExistence type="predicted"/>
<comment type="caution">
    <text evidence="2">The sequence shown here is derived from an EMBL/GenBank/DDBJ whole genome shotgun (WGS) entry which is preliminary data.</text>
</comment>
<gene>
    <name evidence="2" type="ORF">J2T19_004034</name>
</gene>
<evidence type="ECO:0000313" key="2">
    <source>
        <dbReference type="EMBL" id="MDQ0172544.1"/>
    </source>
</evidence>